<dbReference type="STRING" id="477690.SAMN05216474_2528"/>
<name>A0A1I7B402_9FLAO</name>
<dbReference type="EMBL" id="FPAS01000004">
    <property type="protein sequence ID" value="SFT81891.1"/>
    <property type="molecule type" value="Genomic_DNA"/>
</dbReference>
<evidence type="ECO:0000259" key="2">
    <source>
        <dbReference type="PROSITE" id="PS51352"/>
    </source>
</evidence>
<accession>A0A1I7B402</accession>
<dbReference type="Proteomes" id="UP000236454">
    <property type="component" value="Unassembled WGS sequence"/>
</dbReference>
<feature type="signal peptide" evidence="1">
    <location>
        <begin position="1"/>
        <end position="23"/>
    </location>
</feature>
<evidence type="ECO:0000313" key="4">
    <source>
        <dbReference type="Proteomes" id="UP000236454"/>
    </source>
</evidence>
<evidence type="ECO:0000256" key="1">
    <source>
        <dbReference type="SAM" id="SignalP"/>
    </source>
</evidence>
<dbReference type="InterPro" id="IPR000866">
    <property type="entry name" value="AhpC/TSA"/>
</dbReference>
<dbReference type="GO" id="GO:0016491">
    <property type="term" value="F:oxidoreductase activity"/>
    <property type="evidence" value="ECO:0007669"/>
    <property type="project" value="InterPro"/>
</dbReference>
<sequence>MRKAGIGFLAFALVFAITSFTFTSDEGGTKSLPSVDIQNVKGEAFNTLDIANHEGPVIISFWATWCSPCKRELNTIAELYTDWQEETGVELYAVSIDDERTKSRVEPYINAQGWEYNILLDSNFDFKRAMGVNNVPHTFIVMDGKIVYSHNNYAPGDEDALYDKLLELTADAE</sequence>
<dbReference type="OrthoDB" id="9815205at2"/>
<feature type="chain" id="PRO_5014680057" evidence="1">
    <location>
        <begin position="24"/>
        <end position="173"/>
    </location>
</feature>
<dbReference type="PANTHER" id="PTHR42852:SF13">
    <property type="entry name" value="PROTEIN DIPZ"/>
    <property type="match status" value="1"/>
</dbReference>
<protein>
    <submittedName>
        <fullName evidence="3">Thiol-disulfide isomerase or thioredoxin</fullName>
    </submittedName>
</protein>
<dbReference type="GO" id="GO:0016853">
    <property type="term" value="F:isomerase activity"/>
    <property type="evidence" value="ECO:0007669"/>
    <property type="project" value="UniProtKB-KW"/>
</dbReference>
<dbReference type="RefSeq" id="WP_090250765.1">
    <property type="nucleotide sequence ID" value="NZ_FPAS01000004.1"/>
</dbReference>
<dbReference type="PROSITE" id="PS51352">
    <property type="entry name" value="THIOREDOXIN_2"/>
    <property type="match status" value="1"/>
</dbReference>
<dbReference type="SUPFAM" id="SSF52833">
    <property type="entry name" value="Thioredoxin-like"/>
    <property type="match status" value="1"/>
</dbReference>
<dbReference type="Pfam" id="PF00578">
    <property type="entry name" value="AhpC-TSA"/>
    <property type="match status" value="1"/>
</dbReference>
<dbReference type="InterPro" id="IPR036249">
    <property type="entry name" value="Thioredoxin-like_sf"/>
</dbReference>
<dbReference type="CDD" id="cd02966">
    <property type="entry name" value="TlpA_like_family"/>
    <property type="match status" value="1"/>
</dbReference>
<gene>
    <name evidence="3" type="ORF">SAMN05216474_2528</name>
</gene>
<proteinExistence type="predicted"/>
<keyword evidence="1" id="KW-0732">Signal</keyword>
<dbReference type="InterPro" id="IPR050553">
    <property type="entry name" value="Thioredoxin_ResA/DsbE_sf"/>
</dbReference>
<dbReference type="Gene3D" id="3.40.30.10">
    <property type="entry name" value="Glutaredoxin"/>
    <property type="match status" value="1"/>
</dbReference>
<dbReference type="PANTHER" id="PTHR42852">
    <property type="entry name" value="THIOL:DISULFIDE INTERCHANGE PROTEIN DSBE"/>
    <property type="match status" value="1"/>
</dbReference>
<evidence type="ECO:0000313" key="3">
    <source>
        <dbReference type="EMBL" id="SFT81891.1"/>
    </source>
</evidence>
<reference evidence="3 4" key="1">
    <citation type="submission" date="2016-10" db="EMBL/GenBank/DDBJ databases">
        <authorList>
            <person name="de Groot N.N."/>
        </authorList>
    </citation>
    <scope>NUCLEOTIDE SEQUENCE [LARGE SCALE GENOMIC DNA]</scope>
    <source>
        <strain evidence="3 4">CGMCC 1.7005</strain>
    </source>
</reference>
<organism evidence="3 4">
    <name type="scientific">Lishizhenia tianjinensis</name>
    <dbReference type="NCBI Taxonomy" id="477690"/>
    <lineage>
        <taxon>Bacteria</taxon>
        <taxon>Pseudomonadati</taxon>
        <taxon>Bacteroidota</taxon>
        <taxon>Flavobacteriia</taxon>
        <taxon>Flavobacteriales</taxon>
        <taxon>Crocinitomicaceae</taxon>
        <taxon>Lishizhenia</taxon>
    </lineage>
</organism>
<feature type="domain" description="Thioredoxin" evidence="2">
    <location>
        <begin position="26"/>
        <end position="173"/>
    </location>
</feature>
<keyword evidence="4" id="KW-1185">Reference proteome</keyword>
<dbReference type="AlphaFoldDB" id="A0A1I7B402"/>
<dbReference type="GO" id="GO:0016209">
    <property type="term" value="F:antioxidant activity"/>
    <property type="evidence" value="ECO:0007669"/>
    <property type="project" value="InterPro"/>
</dbReference>
<keyword evidence="3" id="KW-0413">Isomerase</keyword>
<dbReference type="InterPro" id="IPR013766">
    <property type="entry name" value="Thioredoxin_domain"/>
</dbReference>